<dbReference type="EMBL" id="JQ823123">
    <property type="protein sequence ID" value="AFM54769.1"/>
    <property type="molecule type" value="Genomic_DNA"/>
</dbReference>
<dbReference type="GeneID" id="13405388"/>
<proteinExistence type="predicted"/>
<dbReference type="Proteomes" id="UP000002819">
    <property type="component" value="Segment"/>
</dbReference>
<keyword evidence="2" id="KW-1185">Reference proteome</keyword>
<dbReference type="OrthoDB" id="38137at10239"/>
<reference evidence="1 2" key="1">
    <citation type="journal article" date="2012" name="J. Virol.">
        <title>Complete Genome Sequences of Two Persicivirga Bacteriophages, P12024S and P12024L.</title>
        <authorList>
            <person name="Kang I."/>
            <person name="Jang H."/>
            <person name="Cho J.C."/>
        </authorList>
    </citation>
    <scope>NUCLEOTIDE SEQUENCE [LARGE SCALE GENOMIC DNA]</scope>
</reference>
<evidence type="ECO:0000313" key="1">
    <source>
        <dbReference type="EMBL" id="AFM54769.1"/>
    </source>
</evidence>
<evidence type="ECO:0000313" key="2">
    <source>
        <dbReference type="Proteomes" id="UP000002819"/>
    </source>
</evidence>
<sequence>MITQTIRALRETNKRTELTEVAKGRYKYPSNWNEFKNALKWLLRKK</sequence>
<name>I6R9S1_9CAUD</name>
<gene>
    <name evidence="1" type="ORF">P12024L_49</name>
</gene>
<protein>
    <submittedName>
        <fullName evidence="1">Uncharacterized protein</fullName>
    </submittedName>
</protein>
<organism evidence="1 2">
    <name type="scientific">Nonlabens phage P12024L</name>
    <dbReference type="NCBI Taxonomy" id="1168479"/>
    <lineage>
        <taxon>Viruses</taxon>
        <taxon>Duplodnaviria</taxon>
        <taxon>Heunggongvirae</taxon>
        <taxon>Uroviricota</taxon>
        <taxon>Caudoviricetes</taxon>
        <taxon>Inhavirus</taxon>
        <taxon>Inhavirus P12024L</taxon>
    </lineage>
</organism>
<dbReference type="RefSeq" id="YP_006560448.1">
    <property type="nucleotide sequence ID" value="NC_018272.1"/>
</dbReference>
<accession>I6R9S1</accession>
<dbReference type="KEGG" id="vg:13405388"/>